<sequence>MPKAQNKPKLSLNTVVGLCAIVTSVCAIIITLYQTRLQKVQQYASVKPLLMSYSNSFSDIKKNGEDNYHYEFLIVNQGLGPALVFDYSFYYKNKRYENVAEILKQIKKDNKLASTKSVVLTNLWKNEILPVGEKLSLININDERLGPLVEKANIKIMVQYKSLYGQEWRFISNDKAEPEEIN</sequence>
<evidence type="ECO:0000256" key="1">
    <source>
        <dbReference type="SAM" id="Phobius"/>
    </source>
</evidence>
<name>A0A0T5VJU0_9SPHI</name>
<feature type="transmembrane region" description="Helical" evidence="1">
    <location>
        <begin position="12"/>
        <end position="33"/>
    </location>
</feature>
<comment type="caution">
    <text evidence="2">The sequence shown here is derived from an EMBL/GenBank/DDBJ whole genome shotgun (WGS) entry which is preliminary data.</text>
</comment>
<keyword evidence="3" id="KW-1185">Reference proteome</keyword>
<keyword evidence="1" id="KW-0472">Membrane</keyword>
<evidence type="ECO:0000313" key="3">
    <source>
        <dbReference type="Proteomes" id="UP000051950"/>
    </source>
</evidence>
<dbReference type="Proteomes" id="UP000051950">
    <property type="component" value="Unassembled WGS sequence"/>
</dbReference>
<keyword evidence="1" id="KW-0812">Transmembrane</keyword>
<dbReference type="EMBL" id="LMZQ01000024">
    <property type="protein sequence ID" value="KRT14119.1"/>
    <property type="molecule type" value="Genomic_DNA"/>
</dbReference>
<dbReference type="AlphaFoldDB" id="A0A0T5VJU0"/>
<evidence type="ECO:0000313" key="2">
    <source>
        <dbReference type="EMBL" id="KRT14119.1"/>
    </source>
</evidence>
<proteinExistence type="predicted"/>
<protein>
    <submittedName>
        <fullName evidence="2">Uncharacterized protein</fullName>
    </submittedName>
</protein>
<organism evidence="2 3">
    <name type="scientific">Pedobacter ginsenosidimutans</name>
    <dbReference type="NCBI Taxonomy" id="687842"/>
    <lineage>
        <taxon>Bacteria</taxon>
        <taxon>Pseudomonadati</taxon>
        <taxon>Bacteroidota</taxon>
        <taxon>Sphingobacteriia</taxon>
        <taxon>Sphingobacteriales</taxon>
        <taxon>Sphingobacteriaceae</taxon>
        <taxon>Pedobacter</taxon>
    </lineage>
</organism>
<keyword evidence="1" id="KW-1133">Transmembrane helix</keyword>
<accession>A0A0T5VJU0</accession>
<gene>
    <name evidence="2" type="ORF">ASU31_20885</name>
</gene>
<reference evidence="2 3" key="1">
    <citation type="submission" date="2015-11" db="EMBL/GenBank/DDBJ databases">
        <title>Sequence of Pedobacter ginsenosidimutans.</title>
        <authorList>
            <person name="Carson E."/>
            <person name="Keyser V."/>
            <person name="Newman J."/>
            <person name="Miller J."/>
        </authorList>
    </citation>
    <scope>NUCLEOTIDE SEQUENCE [LARGE SCALE GENOMIC DNA]</scope>
    <source>
        <strain evidence="2 3">KACC 14530</strain>
    </source>
</reference>